<keyword evidence="1" id="KW-0732">Signal</keyword>
<accession>A0A1L1PKN5</accession>
<name>A0A1L1PKN5_HYDIT</name>
<dbReference type="EMBL" id="CCAE010000021">
    <property type="protein sequence ID" value="CDN88299.1"/>
    <property type="molecule type" value="Genomic_DNA"/>
</dbReference>
<evidence type="ECO:0000313" key="4">
    <source>
        <dbReference type="Proteomes" id="UP000028878"/>
    </source>
</evidence>
<proteinExistence type="predicted"/>
<feature type="signal peptide" evidence="1">
    <location>
        <begin position="1"/>
        <end position="20"/>
    </location>
</feature>
<feature type="domain" description="Ice-binding protein C-terminal" evidence="2">
    <location>
        <begin position="163"/>
        <end position="187"/>
    </location>
</feature>
<feature type="chain" id="PRO_5009681526" description="Ice-binding protein C-terminal domain-containing protein" evidence="1">
    <location>
        <begin position="21"/>
        <end position="192"/>
    </location>
</feature>
<dbReference type="NCBIfam" id="TIGR02595">
    <property type="entry name" value="PEP_CTERM"/>
    <property type="match status" value="1"/>
</dbReference>
<dbReference type="Proteomes" id="UP000028878">
    <property type="component" value="Unassembled WGS sequence"/>
</dbReference>
<dbReference type="AlphaFoldDB" id="A0A1L1PKN5"/>
<dbReference type="InterPro" id="IPR022472">
    <property type="entry name" value="VPLPA-CTERM"/>
</dbReference>
<organism evidence="3 4">
    <name type="scientific">Hydrogenophaga intermedia</name>
    <dbReference type="NCBI Taxonomy" id="65786"/>
    <lineage>
        <taxon>Bacteria</taxon>
        <taxon>Pseudomonadati</taxon>
        <taxon>Pseudomonadota</taxon>
        <taxon>Betaproteobacteria</taxon>
        <taxon>Burkholderiales</taxon>
        <taxon>Comamonadaceae</taxon>
        <taxon>Hydrogenophaga</taxon>
    </lineage>
</organism>
<evidence type="ECO:0000313" key="3">
    <source>
        <dbReference type="EMBL" id="CDN88299.1"/>
    </source>
</evidence>
<dbReference type="Pfam" id="PF07589">
    <property type="entry name" value="PEP-CTERM"/>
    <property type="match status" value="1"/>
</dbReference>
<dbReference type="RefSeq" id="WP_009516155.1">
    <property type="nucleotide sequence ID" value="NZ_CCAE010000021.1"/>
</dbReference>
<dbReference type="InterPro" id="IPR013424">
    <property type="entry name" value="Ice-binding_C"/>
</dbReference>
<evidence type="ECO:0000256" key="1">
    <source>
        <dbReference type="SAM" id="SignalP"/>
    </source>
</evidence>
<evidence type="ECO:0000259" key="2">
    <source>
        <dbReference type="Pfam" id="PF07589"/>
    </source>
</evidence>
<dbReference type="NCBIfam" id="TIGR03370">
    <property type="entry name" value="VPLPA-CTERM"/>
    <property type="match status" value="1"/>
</dbReference>
<protein>
    <recommendedName>
        <fullName evidence="2">Ice-binding protein C-terminal domain-containing protein</fullName>
    </recommendedName>
</protein>
<gene>
    <name evidence="3" type="ORF">BN948_02732</name>
</gene>
<reference evidence="4" key="1">
    <citation type="submission" date="2014-11" db="EMBL/GenBank/DDBJ databases">
        <title>Draft genome sequence of Hydrogenophaga intermedia S1.</title>
        <authorList>
            <person name="Gan H.M."/>
            <person name="Chew T.H."/>
            <person name="Stolz A."/>
        </authorList>
    </citation>
    <scope>NUCLEOTIDE SEQUENCE [LARGE SCALE GENOMIC DNA]</scope>
    <source>
        <strain evidence="4">S1</strain>
    </source>
</reference>
<keyword evidence="4" id="KW-1185">Reference proteome</keyword>
<sequence precursor="true">MKKLFVSLVAALGLMAGAQAATFQSVVNGDGLVTDYSTDGLISFDLDFQSLGTTTLSYVIGAADTAALSFNALLRNFTGDGITGFNFSISGGEFLYSGTVTRQFDGSLITDIDFNGAHANVDLGSPEFLDVEIGDPLAVAGGRLNWGLTGLSAGDVLNISVTAVPEPESIAMLLAGLGVLGAVARRRQRLAA</sequence>